<feature type="region of interest" description="Disordered" evidence="1">
    <location>
        <begin position="32"/>
        <end position="57"/>
    </location>
</feature>
<feature type="compositionally biased region" description="Low complexity" evidence="1">
    <location>
        <begin position="37"/>
        <end position="47"/>
    </location>
</feature>
<accession>X1UFC3</accession>
<feature type="non-terminal residue" evidence="2">
    <location>
        <position position="1"/>
    </location>
</feature>
<dbReference type="AlphaFoldDB" id="X1UFC3"/>
<sequence>PEMFKSVPELCGLALVLFAITASRLVMEPPAADKGEAAAAPASNVPAGAPPLPEVAS</sequence>
<evidence type="ECO:0000313" key="2">
    <source>
        <dbReference type="EMBL" id="GAJ02272.1"/>
    </source>
</evidence>
<comment type="caution">
    <text evidence="2">The sequence shown here is derived from an EMBL/GenBank/DDBJ whole genome shotgun (WGS) entry which is preliminary data.</text>
</comment>
<evidence type="ECO:0000256" key="1">
    <source>
        <dbReference type="SAM" id="MobiDB-lite"/>
    </source>
</evidence>
<dbReference type="EMBL" id="BARW01018843">
    <property type="protein sequence ID" value="GAJ02272.1"/>
    <property type="molecule type" value="Genomic_DNA"/>
</dbReference>
<gene>
    <name evidence="2" type="ORF">S12H4_32172</name>
</gene>
<proteinExistence type="predicted"/>
<reference evidence="2" key="1">
    <citation type="journal article" date="2014" name="Front. Microbiol.">
        <title>High frequency of phylogenetically diverse reductive dehalogenase-homologous genes in deep subseafloor sedimentary metagenomes.</title>
        <authorList>
            <person name="Kawai M."/>
            <person name="Futagami T."/>
            <person name="Toyoda A."/>
            <person name="Takaki Y."/>
            <person name="Nishi S."/>
            <person name="Hori S."/>
            <person name="Arai W."/>
            <person name="Tsubouchi T."/>
            <person name="Morono Y."/>
            <person name="Uchiyama I."/>
            <person name="Ito T."/>
            <person name="Fujiyama A."/>
            <person name="Inagaki F."/>
            <person name="Takami H."/>
        </authorList>
    </citation>
    <scope>NUCLEOTIDE SEQUENCE</scope>
    <source>
        <strain evidence="2">Expedition CK06-06</strain>
    </source>
</reference>
<feature type="compositionally biased region" description="Pro residues" evidence="1">
    <location>
        <begin position="48"/>
        <end position="57"/>
    </location>
</feature>
<name>X1UFC3_9ZZZZ</name>
<organism evidence="2">
    <name type="scientific">marine sediment metagenome</name>
    <dbReference type="NCBI Taxonomy" id="412755"/>
    <lineage>
        <taxon>unclassified sequences</taxon>
        <taxon>metagenomes</taxon>
        <taxon>ecological metagenomes</taxon>
    </lineage>
</organism>
<protein>
    <submittedName>
        <fullName evidence="2">Uncharacterized protein</fullName>
    </submittedName>
</protein>